<dbReference type="PANTHER" id="PTHR10357:SF209">
    <property type="entry name" value="PERIPLASMIC ALPHA-AMYLASE"/>
    <property type="match status" value="1"/>
</dbReference>
<dbReference type="Gene3D" id="3.20.20.80">
    <property type="entry name" value="Glycosidases"/>
    <property type="match status" value="1"/>
</dbReference>
<feature type="chain" id="PRO_5026672793" evidence="2">
    <location>
        <begin position="26"/>
        <end position="629"/>
    </location>
</feature>
<dbReference type="SUPFAM" id="SSF51445">
    <property type="entry name" value="(Trans)glycosidases"/>
    <property type="match status" value="1"/>
</dbReference>
<comment type="caution">
    <text evidence="4">The sequence shown here is derived from an EMBL/GenBank/DDBJ whole genome shotgun (WGS) entry which is preliminary data.</text>
</comment>
<dbReference type="RefSeq" id="WP_155695186.1">
    <property type="nucleotide sequence ID" value="NZ_WOCD01000003.1"/>
</dbReference>
<keyword evidence="5" id="KW-1185">Reference proteome</keyword>
<dbReference type="GO" id="GO:0005975">
    <property type="term" value="P:carbohydrate metabolic process"/>
    <property type="evidence" value="ECO:0007669"/>
    <property type="project" value="InterPro"/>
</dbReference>
<evidence type="ECO:0000313" key="4">
    <source>
        <dbReference type="EMBL" id="MUH71969.1"/>
    </source>
</evidence>
<evidence type="ECO:0000313" key="5">
    <source>
        <dbReference type="Proteomes" id="UP000439994"/>
    </source>
</evidence>
<dbReference type="SMART" id="SM00642">
    <property type="entry name" value="Aamy"/>
    <property type="match status" value="1"/>
</dbReference>
<dbReference type="PANTHER" id="PTHR10357">
    <property type="entry name" value="ALPHA-AMYLASE FAMILY MEMBER"/>
    <property type="match status" value="1"/>
</dbReference>
<proteinExistence type="predicted"/>
<dbReference type="InterPro" id="IPR017853">
    <property type="entry name" value="GH"/>
</dbReference>
<dbReference type="OrthoDB" id="9805159at2"/>
<keyword evidence="2" id="KW-0732">Signal</keyword>
<evidence type="ECO:0000259" key="3">
    <source>
        <dbReference type="SMART" id="SM00642"/>
    </source>
</evidence>
<gene>
    <name evidence="4" type="ORF">GNP35_05460</name>
</gene>
<protein>
    <submittedName>
        <fullName evidence="4">Alpha-amylase</fullName>
    </submittedName>
</protein>
<feature type="domain" description="Glycosyl hydrolase family 13 catalytic" evidence="3">
    <location>
        <begin position="86"/>
        <end position="513"/>
    </location>
</feature>
<dbReference type="InterPro" id="IPR006047">
    <property type="entry name" value="GH13_cat_dom"/>
</dbReference>
<feature type="compositionally biased region" description="Basic and acidic residues" evidence="1">
    <location>
        <begin position="478"/>
        <end position="487"/>
    </location>
</feature>
<accession>A0A6N8F962</accession>
<dbReference type="Pfam" id="PF00128">
    <property type="entry name" value="Alpha-amylase"/>
    <property type="match status" value="1"/>
</dbReference>
<reference evidence="4 5" key="1">
    <citation type="submission" date="2019-11" db="EMBL/GenBank/DDBJ databases">
        <title>P. haliotis isolates from Z. marina roots.</title>
        <authorList>
            <person name="Cohen M."/>
            <person name="Jospin G."/>
            <person name="Eisen J.A."/>
            <person name="Coil D.A."/>
        </authorList>
    </citation>
    <scope>NUCLEOTIDE SEQUENCE [LARGE SCALE GENOMIC DNA]</scope>
    <source>
        <strain evidence="4 5">UCD-MCMsp1aY</strain>
    </source>
</reference>
<dbReference type="AlphaFoldDB" id="A0A6N8F962"/>
<evidence type="ECO:0000256" key="1">
    <source>
        <dbReference type="SAM" id="MobiDB-lite"/>
    </source>
</evidence>
<evidence type="ECO:0000256" key="2">
    <source>
        <dbReference type="SAM" id="SignalP"/>
    </source>
</evidence>
<organism evidence="4 5">
    <name type="scientific">Psychrosphaera haliotis</name>
    <dbReference type="NCBI Taxonomy" id="555083"/>
    <lineage>
        <taxon>Bacteria</taxon>
        <taxon>Pseudomonadati</taxon>
        <taxon>Pseudomonadota</taxon>
        <taxon>Gammaproteobacteria</taxon>
        <taxon>Alteromonadales</taxon>
        <taxon>Pseudoalteromonadaceae</taxon>
        <taxon>Psychrosphaera</taxon>
    </lineage>
</organism>
<feature type="region of interest" description="Disordered" evidence="1">
    <location>
        <begin position="477"/>
        <end position="499"/>
    </location>
</feature>
<sequence length="629" mass="70434">MKIKQRFSKSSMISLSLLASLVITGCNNPNDSANESTKNTAAKSVSSVQIKNSDSDNAQLSENIQFNGEFSEHYLTRDVRDDVFYFVMPDRFDNGDMSNDNGSKTIAESAGGFDKTSNGHYHGGDIKGLTKRLDYLKGLGISAIWLTPILRNQAVQGDSSGYHGYWPLDFTEIDPHLGTNADLKEFIDAAHAKNMKVFFDIITNHTADVIKYEECHGENKPQFSTSSQLCEYVSLADKAAGKGYTPFIPKGHEDLKTPAWLNDPKFYHNQGDSTWQGENSVYGDFMGLDDVDTDNPEVVKGMTDIFNNLITEFKPDGFRIDTVKHVNMEFWQQFTPAIIEHAKSLGIPKFFVFGEVYSGDPKELSKFTTEGDIPSVLDFAFQYRTKDVFAYDKGTDNLQDLFSNDHLYNDHNSSADYLMNFVSNHDVGRLAYTLDQSLPEASEEEKIKRFLLSNSLMYFARGIPVLYYGDEQGFTGDGGDRGAREDMMPSLTPDYNDNNLYGTDKTTADDNFDVTHPIYQSLAEYAAVYHNHEVLRKGKQQVIEHNSEPGVLALSREIAGQPKYVVVYNSSTTSQVYKHNKAGDVEFVLGEATATENQFELAPLSFVILKANNLTLLIIGKVRFFRALA</sequence>
<dbReference type="PROSITE" id="PS51257">
    <property type="entry name" value="PROKAR_LIPOPROTEIN"/>
    <property type="match status" value="1"/>
</dbReference>
<feature type="signal peptide" evidence="2">
    <location>
        <begin position="1"/>
        <end position="25"/>
    </location>
</feature>
<dbReference type="EMBL" id="WOCD01000003">
    <property type="protein sequence ID" value="MUH71969.1"/>
    <property type="molecule type" value="Genomic_DNA"/>
</dbReference>
<dbReference type="Proteomes" id="UP000439994">
    <property type="component" value="Unassembled WGS sequence"/>
</dbReference>
<name>A0A6N8F962_9GAMM</name>
<dbReference type="CDD" id="cd11339">
    <property type="entry name" value="AmyAc_bac_CMD_like_2"/>
    <property type="match status" value="1"/>
</dbReference>